<sequence length="1593" mass="175520">MSLNNHSEIVIRGAKMNNLKNISLKIPHYQFIVVTGISGSGKSSLVFDIIAKEGQRRYFETVPSFARQFMGKLNRPDVDEIEGLSPVIAIGQKTTGMTASSTVGTLSDIYDLLRLLFARVGVTEKNIQLSRALFSFNSSMGKCSRCNGIGNEEQIDLNKLVQFPQKTIREGALAPTLPNGYIMYSQVTIDVLNQVCEAEGFDVDIPWCDLTKEQQDVILYGSNKIKVPFGKHSLESRLKWTGIKAKPREEGYYKGMIPIMSDILRRDRNANILKYVHAVTCPDCKGTRLNDNALSVNIQGKNIATLSTLELNELKQWILSNSWNVVGKEIMSKIVSQIDLLEDLGLGHLTIDRPAKSLRASEIQRIRIANQILVPLSNVLYVFDEPSIGLHPEENERLIYHFKELVKKGNTVLVVEHDLDTIKNADHIIEIGPKAGVNGGELLFNGSFSNFLSQQNTDSPTFKAIKSSKEKLESKFKTNSKAIRLLGCSTRNLKNINVSFQLGKLNVVSGKSGVGKSSLVKDTLLNVVQQHLGIETEESAQLSRVENIEAINKLIFIDHSPIGKTPRSNPATYLGLSNHIRDIYAKLPEAKALGFTKSRFSFNNKGGRCEECQGSGKTQIGMHFLGNVDLVCGTCNGNRFNEATLQIKYKGLSIAEVYKLSVNEAIHFFSEDTSTALSASKKLIDGLLLLQNIGLGYLTLGQSSTTLSGGEAQRIKIANQLQKKDTGNTLYIIIEPSIGLHYNDIKSLLQLFDVIKEKGNTIVCIEQDETIIGHSDWHIELGPKSGQAGGNIVYQGIPKEQVGTVQDEIKTVTEDTTANEIILNGVTTHGLKNIDVRIPKNQLTVVTGVSGSGKSSLVYDTLFAESNARFTESLSTYNRSFLKQNSEAEISFSAGLTPAIGINRKGRVTSKRSTVGTLSGVYDAFRLLYSRIAQEEGKAFTAQHFSFNYHLGACPDCQGMGVQRTCNPDSILVNPSLSILNGAISTNKAIGYYANINGQFIATLKEVAKQQGWNINTPWVALDDEIKQIILYGTGDAVWDVTWEFTTKSRTGVQELSAKWLGFCNYIDDEYERKKHNKNIVALEEVLHHVECASCNGSRLQPKLLETQFLGKSIHELTQLNIAACLDVLTNVDNTIDEVVLAISKVVLPSVKSSLQTLVNLGLGYLSLDRAISSLSGGERQRVTLAGQLATHLFGVTYVLDEPTIGLDDAQVEVLSEVLQQIVRNGNTVVVVEHNDAFIKKANYVIEMGPAAGRLGGEVIYQGTIAGIAKAKNTQTYKLLYEKGNEVAKAEYKKAQDFGVKGAFANNLKHIDVTFNSGQLIAVTGVSGSGKSSLIKEVLYQSWLQKRAVNCNTVFGLEQFDEVLLVDQQAINQNRLSTVVSYTGILDQLKIIFSKTEQAKKLGLKKADFSYQSKNGKCTTCNGYGKLKISMDFMSDLWLTCDACKGKRYNESVLSCSYKNQSIGDILNMTVQEAIAFFEGEKLEQQLEILNQVGVGHLLLGQSLNTLSGGEGQRLKLAHSMLQKKKEKTLYWFDEPSTGLHQVDIHQLLRVFHQLIGKGNTILFIEHNQTFIQAANQMVRLGPGSGHDGGRLF</sequence>
<evidence type="ECO:0000313" key="19">
    <source>
        <dbReference type="Proteomes" id="UP001596997"/>
    </source>
</evidence>
<dbReference type="Pfam" id="PF00005">
    <property type="entry name" value="ABC_tran"/>
    <property type="match status" value="1"/>
</dbReference>
<dbReference type="Gene3D" id="1.10.8.280">
    <property type="entry name" value="ABC transporter ATPase domain-like"/>
    <property type="match status" value="2"/>
</dbReference>
<keyword evidence="5" id="KW-0547">Nucleotide-binding</keyword>
<dbReference type="InterPro" id="IPR041552">
    <property type="entry name" value="UvrA_DNA-bd"/>
</dbReference>
<keyword evidence="13" id="KW-0234">DNA repair</keyword>
<organism evidence="18 19">
    <name type="scientific">Pseudofulvibacter geojedonensis</name>
    <dbReference type="NCBI Taxonomy" id="1123758"/>
    <lineage>
        <taxon>Bacteria</taxon>
        <taxon>Pseudomonadati</taxon>
        <taxon>Bacteroidota</taxon>
        <taxon>Flavobacteriia</taxon>
        <taxon>Flavobacteriales</taxon>
        <taxon>Flavobacteriaceae</taxon>
        <taxon>Pseudofulvibacter</taxon>
    </lineage>
</organism>
<evidence type="ECO:0000256" key="10">
    <source>
        <dbReference type="ARBA" id="ARBA00022840"/>
    </source>
</evidence>
<dbReference type="PROSITE" id="PS00211">
    <property type="entry name" value="ABC_TRANSPORTER_1"/>
    <property type="match status" value="2"/>
</dbReference>
<comment type="subcellular location">
    <subcellularLocation>
        <location evidence="1">Cytoplasm</location>
    </subcellularLocation>
</comment>
<dbReference type="InterPro" id="IPR027417">
    <property type="entry name" value="P-loop_NTPase"/>
</dbReference>
<evidence type="ECO:0000256" key="8">
    <source>
        <dbReference type="ARBA" id="ARBA00022771"/>
    </source>
</evidence>
<keyword evidence="11" id="KW-0267">Excision nuclease</keyword>
<keyword evidence="3" id="KW-0479">Metal-binding</keyword>
<dbReference type="Pfam" id="PF17755">
    <property type="entry name" value="UvrA_DNA-bind"/>
    <property type="match status" value="2"/>
</dbReference>
<evidence type="ECO:0000256" key="14">
    <source>
        <dbReference type="ARBA" id="ARBA00038000"/>
    </source>
</evidence>
<comment type="caution">
    <text evidence="18">The sequence shown here is derived from an EMBL/GenBank/DDBJ whole genome shotgun (WGS) entry which is preliminary data.</text>
</comment>
<dbReference type="RefSeq" id="WP_377714388.1">
    <property type="nucleotide sequence ID" value="NZ_JBHTJM010000006.1"/>
</dbReference>
<dbReference type="InterPro" id="IPR017871">
    <property type="entry name" value="ABC_transporter-like_CS"/>
</dbReference>
<evidence type="ECO:0000259" key="17">
    <source>
        <dbReference type="PROSITE" id="PS50893"/>
    </source>
</evidence>
<accession>A0ABW3I131</accession>
<keyword evidence="4" id="KW-0677">Repeat</keyword>
<keyword evidence="19" id="KW-1185">Reference proteome</keyword>
<dbReference type="EMBL" id="JBHTJM010000006">
    <property type="protein sequence ID" value="MFD0963556.1"/>
    <property type="molecule type" value="Genomic_DNA"/>
</dbReference>
<dbReference type="GO" id="GO:0005524">
    <property type="term" value="F:ATP binding"/>
    <property type="evidence" value="ECO:0007669"/>
    <property type="project" value="UniProtKB-KW"/>
</dbReference>
<dbReference type="Gene3D" id="3.40.50.300">
    <property type="entry name" value="P-loop containing nucleotide triphosphate hydrolases"/>
    <property type="match status" value="4"/>
</dbReference>
<dbReference type="Gene3D" id="1.20.1580.10">
    <property type="entry name" value="ABC transporter ATPase like domain"/>
    <property type="match status" value="4"/>
</dbReference>
<dbReference type="Proteomes" id="UP001596997">
    <property type="component" value="Unassembled WGS sequence"/>
</dbReference>
<keyword evidence="12" id="KW-0238">DNA-binding</keyword>
<protein>
    <recommendedName>
        <fullName evidence="15">UvrABC system protein A</fullName>
    </recommendedName>
    <alternativeName>
        <fullName evidence="16">Excinuclease ABC subunit A</fullName>
    </alternativeName>
</protein>
<keyword evidence="10 18" id="KW-0067">ATP-binding</keyword>
<dbReference type="SUPFAM" id="SSF52540">
    <property type="entry name" value="P-loop containing nucleoside triphosphate hydrolases"/>
    <property type="match status" value="4"/>
</dbReference>
<dbReference type="InterPro" id="IPR003439">
    <property type="entry name" value="ABC_transporter-like_ATP-bd"/>
</dbReference>
<evidence type="ECO:0000256" key="2">
    <source>
        <dbReference type="ARBA" id="ARBA00022490"/>
    </source>
</evidence>
<keyword evidence="7" id="KW-0228">DNA excision</keyword>
<evidence type="ECO:0000256" key="16">
    <source>
        <dbReference type="ARBA" id="ARBA00042156"/>
    </source>
</evidence>
<keyword evidence="2" id="KW-0963">Cytoplasm</keyword>
<comment type="similarity">
    <text evidence="14">Belongs to the ABC transporter superfamily. UvrA family.</text>
</comment>
<feature type="domain" description="ABC transporter" evidence="17">
    <location>
        <begin position="1293"/>
        <end position="1592"/>
    </location>
</feature>
<dbReference type="PROSITE" id="PS50893">
    <property type="entry name" value="ABC_TRANSPORTER_2"/>
    <property type="match status" value="1"/>
</dbReference>
<evidence type="ECO:0000256" key="15">
    <source>
        <dbReference type="ARBA" id="ARBA00039316"/>
    </source>
</evidence>
<evidence type="ECO:0000256" key="1">
    <source>
        <dbReference type="ARBA" id="ARBA00004496"/>
    </source>
</evidence>
<evidence type="ECO:0000256" key="4">
    <source>
        <dbReference type="ARBA" id="ARBA00022737"/>
    </source>
</evidence>
<dbReference type="PANTHER" id="PTHR43152:SF3">
    <property type="entry name" value="UVRABC SYSTEM PROTEIN A"/>
    <property type="match status" value="1"/>
</dbReference>
<keyword evidence="8" id="KW-0863">Zinc-finger</keyword>
<evidence type="ECO:0000256" key="3">
    <source>
        <dbReference type="ARBA" id="ARBA00022723"/>
    </source>
</evidence>
<evidence type="ECO:0000256" key="9">
    <source>
        <dbReference type="ARBA" id="ARBA00022833"/>
    </source>
</evidence>
<evidence type="ECO:0000256" key="11">
    <source>
        <dbReference type="ARBA" id="ARBA00022881"/>
    </source>
</evidence>
<dbReference type="PANTHER" id="PTHR43152">
    <property type="entry name" value="UVRABC SYSTEM PROTEIN A"/>
    <property type="match status" value="1"/>
</dbReference>
<evidence type="ECO:0000256" key="13">
    <source>
        <dbReference type="ARBA" id="ARBA00023204"/>
    </source>
</evidence>
<evidence type="ECO:0000256" key="6">
    <source>
        <dbReference type="ARBA" id="ARBA00022763"/>
    </source>
</evidence>
<evidence type="ECO:0000256" key="7">
    <source>
        <dbReference type="ARBA" id="ARBA00022769"/>
    </source>
</evidence>
<proteinExistence type="inferred from homology"/>
<name>A0ABW3I131_9FLAO</name>
<evidence type="ECO:0000313" key="18">
    <source>
        <dbReference type="EMBL" id="MFD0963556.1"/>
    </source>
</evidence>
<gene>
    <name evidence="18" type="ORF">ACFQ1O_06040</name>
</gene>
<keyword evidence="6" id="KW-0227">DNA damage</keyword>
<evidence type="ECO:0000256" key="5">
    <source>
        <dbReference type="ARBA" id="ARBA00022741"/>
    </source>
</evidence>
<reference evidence="19" key="1">
    <citation type="journal article" date="2019" name="Int. J. Syst. Evol. Microbiol.">
        <title>The Global Catalogue of Microorganisms (GCM) 10K type strain sequencing project: providing services to taxonomists for standard genome sequencing and annotation.</title>
        <authorList>
            <consortium name="The Broad Institute Genomics Platform"/>
            <consortium name="The Broad Institute Genome Sequencing Center for Infectious Disease"/>
            <person name="Wu L."/>
            <person name="Ma J."/>
        </authorList>
    </citation>
    <scope>NUCLEOTIDE SEQUENCE [LARGE SCALE GENOMIC DNA]</scope>
    <source>
        <strain evidence="19">CCUG 62114</strain>
    </source>
</reference>
<keyword evidence="9" id="KW-0862">Zinc</keyword>
<evidence type="ECO:0000256" key="12">
    <source>
        <dbReference type="ARBA" id="ARBA00023125"/>
    </source>
</evidence>